<sequence>MELWWLKVLCIQWEVRNTFQGDCVWTAAIARCSYQNDFVDGQPGEVSPVFQATKYGWIPLPSRASSAID</sequence>
<evidence type="ECO:0000313" key="1">
    <source>
        <dbReference type="EMBL" id="EPS34043.1"/>
    </source>
</evidence>
<proteinExistence type="predicted"/>
<dbReference type="EMBL" id="KB644415">
    <property type="protein sequence ID" value="EPS34043.1"/>
    <property type="molecule type" value="Genomic_DNA"/>
</dbReference>
<gene>
    <name evidence="1" type="ORF">PDE_09005</name>
</gene>
<name>S8B5A5_PENO1</name>
<dbReference type="Proteomes" id="UP000019376">
    <property type="component" value="Unassembled WGS sequence"/>
</dbReference>
<protein>
    <submittedName>
        <fullName evidence="1">Uncharacterized protein</fullName>
    </submittedName>
</protein>
<dbReference type="HOGENOM" id="CLU_2776736_0_0_1"/>
<evidence type="ECO:0000313" key="2">
    <source>
        <dbReference type="Proteomes" id="UP000019376"/>
    </source>
</evidence>
<organism evidence="1 2">
    <name type="scientific">Penicillium oxalicum (strain 114-2 / CGMCC 5302)</name>
    <name type="common">Penicillium decumbens</name>
    <dbReference type="NCBI Taxonomy" id="933388"/>
    <lineage>
        <taxon>Eukaryota</taxon>
        <taxon>Fungi</taxon>
        <taxon>Dikarya</taxon>
        <taxon>Ascomycota</taxon>
        <taxon>Pezizomycotina</taxon>
        <taxon>Eurotiomycetes</taxon>
        <taxon>Eurotiomycetidae</taxon>
        <taxon>Eurotiales</taxon>
        <taxon>Aspergillaceae</taxon>
        <taxon>Penicillium</taxon>
    </lineage>
</organism>
<keyword evidence="2" id="KW-1185">Reference proteome</keyword>
<accession>S8B5A5</accession>
<dbReference type="AlphaFoldDB" id="S8B5A5"/>
<reference evidence="1 2" key="1">
    <citation type="journal article" date="2013" name="PLoS ONE">
        <title>Genomic and secretomic analyses reveal unique features of the lignocellulolytic enzyme system of Penicillium decumbens.</title>
        <authorList>
            <person name="Liu G."/>
            <person name="Zhang L."/>
            <person name="Wei X."/>
            <person name="Zou G."/>
            <person name="Qin Y."/>
            <person name="Ma L."/>
            <person name="Li J."/>
            <person name="Zheng H."/>
            <person name="Wang S."/>
            <person name="Wang C."/>
            <person name="Xun L."/>
            <person name="Zhao G.-P."/>
            <person name="Zhou Z."/>
            <person name="Qu Y."/>
        </authorList>
    </citation>
    <scope>NUCLEOTIDE SEQUENCE [LARGE SCALE GENOMIC DNA]</scope>
    <source>
        <strain evidence="2">114-2 / CGMCC 5302</strain>
    </source>
</reference>